<dbReference type="InterPro" id="IPR002902">
    <property type="entry name" value="GNK2"/>
</dbReference>
<dbReference type="KEGG" id="qsa:O6P43_031186"/>
<sequence>MLRYSNRSIFGIMEGATVFYTVESNNVTNLHQFNQELRNLFDRLRIRAASDGSSRKFAAGNSTGPYPATIYALMQCTPDLSKQDCDDCLVRVLGDIPITCYGKEGGSVVAPSCFLRYGISLFFEPTDDTLQSMGPPPQAVLPPESNGANATIINEKKRNASRIATIMVVAIISFLILIIYICIYLRVMRKPIGNSETTDVSSADSLQFDLGTIRVATNNFSDANKLGQGGFGAVYKGRLYNGQDVAVKRLSKNSEQGNTEFKNEVLLVAKLQHRNLVRLLGFCLEGSERILIYEFLPNKSLDYFIFDPTKRAQLDWARRYKIIVGIARGLLYLHQDSQLCIIHRDLKPSNVLLDAELNPKISDFGMASLFVLDQSQGNTRRIVGTYGYMAPEYASHGKFSVKTDVFSFGVLVLEIVSGQKNGRFQIGENTGHLLSYAWENWRKRTSSNIIDPIFKGGSTTEMLRCIHIGLLCVQENIADRPTMASAVLMLNTDSLTLPFPTRPGFFMNKFSESYKESSEFIQASANEASVTDPYPR</sequence>
<evidence type="ECO:0000256" key="14">
    <source>
        <dbReference type="ARBA" id="ARBA00023180"/>
    </source>
</evidence>
<gene>
    <name evidence="21" type="ORF">O6P43_031186</name>
</gene>
<dbReference type="AlphaFoldDB" id="A0AAD7KUC7"/>
<keyword evidence="11 18" id="KW-1133">Transmembrane helix</keyword>
<evidence type="ECO:0000256" key="11">
    <source>
        <dbReference type="ARBA" id="ARBA00022989"/>
    </source>
</evidence>
<comment type="catalytic activity">
    <reaction evidence="15">
        <text>L-seryl-[protein] + ATP = O-phospho-L-seryl-[protein] + ADP + H(+)</text>
        <dbReference type="Rhea" id="RHEA:17989"/>
        <dbReference type="Rhea" id="RHEA-COMP:9863"/>
        <dbReference type="Rhea" id="RHEA-COMP:11604"/>
        <dbReference type="ChEBI" id="CHEBI:15378"/>
        <dbReference type="ChEBI" id="CHEBI:29999"/>
        <dbReference type="ChEBI" id="CHEBI:30616"/>
        <dbReference type="ChEBI" id="CHEBI:83421"/>
        <dbReference type="ChEBI" id="CHEBI:456216"/>
    </reaction>
</comment>
<keyword evidence="2" id="KW-0723">Serine/threonine-protein kinase</keyword>
<evidence type="ECO:0000256" key="1">
    <source>
        <dbReference type="ARBA" id="ARBA00004167"/>
    </source>
</evidence>
<evidence type="ECO:0000259" key="20">
    <source>
        <dbReference type="PROSITE" id="PS51473"/>
    </source>
</evidence>
<dbReference type="Pfam" id="PF00069">
    <property type="entry name" value="Pkinase"/>
    <property type="match status" value="1"/>
</dbReference>
<evidence type="ECO:0000256" key="12">
    <source>
        <dbReference type="ARBA" id="ARBA00023136"/>
    </source>
</evidence>
<evidence type="ECO:0000256" key="13">
    <source>
        <dbReference type="ARBA" id="ARBA00023170"/>
    </source>
</evidence>
<accession>A0AAD7KUC7</accession>
<keyword evidence="13 21" id="KW-0675">Receptor</keyword>
<evidence type="ECO:0000313" key="21">
    <source>
        <dbReference type="EMBL" id="KAJ7946224.1"/>
    </source>
</evidence>
<evidence type="ECO:0000256" key="8">
    <source>
        <dbReference type="ARBA" id="ARBA00022741"/>
    </source>
</evidence>
<dbReference type="Gene3D" id="3.30.200.20">
    <property type="entry name" value="Phosphorylase Kinase, domain 1"/>
    <property type="match status" value="1"/>
</dbReference>
<dbReference type="PROSITE" id="PS00108">
    <property type="entry name" value="PROTEIN_KINASE_ST"/>
    <property type="match status" value="1"/>
</dbReference>
<dbReference type="SMART" id="SM00220">
    <property type="entry name" value="S_TKc"/>
    <property type="match status" value="1"/>
</dbReference>
<dbReference type="GO" id="GO:0006950">
    <property type="term" value="P:response to stress"/>
    <property type="evidence" value="ECO:0007669"/>
    <property type="project" value="UniProtKB-ARBA"/>
</dbReference>
<keyword evidence="14" id="KW-0325">Glycoprotein</keyword>
<evidence type="ECO:0000259" key="19">
    <source>
        <dbReference type="PROSITE" id="PS50011"/>
    </source>
</evidence>
<dbReference type="PANTHER" id="PTHR27002:SF1104">
    <property type="entry name" value="CYSTEINE-RICH RECEPTOR-LIKE PROTEIN KINASE 27-RELATED"/>
    <property type="match status" value="1"/>
</dbReference>
<feature type="binding site" evidence="17">
    <location>
        <position position="248"/>
    </location>
    <ligand>
        <name>ATP</name>
        <dbReference type="ChEBI" id="CHEBI:30616"/>
    </ligand>
</feature>
<evidence type="ECO:0000256" key="15">
    <source>
        <dbReference type="ARBA" id="ARBA00047558"/>
    </source>
</evidence>
<proteinExistence type="predicted"/>
<dbReference type="FunFam" id="3.30.430.20:FF:000002">
    <property type="entry name" value="Cysteine-rich receptor-like protein kinase 10"/>
    <property type="match status" value="1"/>
</dbReference>
<dbReference type="InterPro" id="IPR008271">
    <property type="entry name" value="Ser/Thr_kinase_AS"/>
</dbReference>
<keyword evidence="4" id="KW-0808">Transferase</keyword>
<dbReference type="SUPFAM" id="SSF56112">
    <property type="entry name" value="Protein kinase-like (PK-like)"/>
    <property type="match status" value="1"/>
</dbReference>
<dbReference type="EMBL" id="JARAOO010000013">
    <property type="protein sequence ID" value="KAJ7946224.1"/>
    <property type="molecule type" value="Genomic_DNA"/>
</dbReference>
<evidence type="ECO:0000256" key="5">
    <source>
        <dbReference type="ARBA" id="ARBA00022692"/>
    </source>
</evidence>
<dbReference type="InterPro" id="IPR000719">
    <property type="entry name" value="Prot_kinase_dom"/>
</dbReference>
<dbReference type="FunFam" id="1.10.510.10:FF:000129">
    <property type="entry name" value="cysteine-rich receptor-like protein kinase 10"/>
    <property type="match status" value="1"/>
</dbReference>
<comment type="catalytic activity">
    <reaction evidence="16">
        <text>L-threonyl-[protein] + ATP = O-phospho-L-threonyl-[protein] + ADP + H(+)</text>
        <dbReference type="Rhea" id="RHEA:46608"/>
        <dbReference type="Rhea" id="RHEA-COMP:11060"/>
        <dbReference type="Rhea" id="RHEA-COMP:11605"/>
        <dbReference type="ChEBI" id="CHEBI:15378"/>
        <dbReference type="ChEBI" id="CHEBI:30013"/>
        <dbReference type="ChEBI" id="CHEBI:30616"/>
        <dbReference type="ChEBI" id="CHEBI:61977"/>
        <dbReference type="ChEBI" id="CHEBI:456216"/>
    </reaction>
</comment>
<dbReference type="Pfam" id="PF01657">
    <property type="entry name" value="Stress-antifung"/>
    <property type="match status" value="1"/>
</dbReference>
<dbReference type="GO" id="GO:0005524">
    <property type="term" value="F:ATP binding"/>
    <property type="evidence" value="ECO:0007669"/>
    <property type="project" value="UniProtKB-UniRule"/>
</dbReference>
<name>A0AAD7KUC7_QUISA</name>
<comment type="caution">
    <text evidence="21">The sequence shown here is derived from an EMBL/GenBank/DDBJ whole genome shotgun (WGS) entry which is preliminary data.</text>
</comment>
<dbReference type="PROSITE" id="PS51473">
    <property type="entry name" value="GNK2"/>
    <property type="match status" value="1"/>
</dbReference>
<dbReference type="PANTHER" id="PTHR27002">
    <property type="entry name" value="RECEPTOR-LIKE SERINE/THREONINE-PROTEIN KINASE SD1-8"/>
    <property type="match status" value="1"/>
</dbReference>
<evidence type="ECO:0000256" key="4">
    <source>
        <dbReference type="ARBA" id="ARBA00022679"/>
    </source>
</evidence>
<keyword evidence="3" id="KW-0597">Phosphoprotein</keyword>
<evidence type="ECO:0000313" key="22">
    <source>
        <dbReference type="Proteomes" id="UP001163823"/>
    </source>
</evidence>
<evidence type="ECO:0000256" key="9">
    <source>
        <dbReference type="ARBA" id="ARBA00022777"/>
    </source>
</evidence>
<dbReference type="PROSITE" id="PS50011">
    <property type="entry name" value="PROTEIN_KINASE_DOM"/>
    <property type="match status" value="1"/>
</dbReference>
<keyword evidence="7" id="KW-0677">Repeat</keyword>
<protein>
    <submittedName>
        <fullName evidence="21">Receptor-like protein kinase</fullName>
    </submittedName>
</protein>
<evidence type="ECO:0000256" key="16">
    <source>
        <dbReference type="ARBA" id="ARBA00047951"/>
    </source>
</evidence>
<feature type="domain" description="Protein kinase" evidence="19">
    <location>
        <begin position="220"/>
        <end position="500"/>
    </location>
</feature>
<dbReference type="InterPro" id="IPR017441">
    <property type="entry name" value="Protein_kinase_ATP_BS"/>
</dbReference>
<evidence type="ECO:0000256" key="10">
    <source>
        <dbReference type="ARBA" id="ARBA00022840"/>
    </source>
</evidence>
<comment type="subcellular location">
    <subcellularLocation>
        <location evidence="1">Membrane</location>
        <topology evidence="1">Single-pass membrane protein</topology>
    </subcellularLocation>
</comment>
<evidence type="ECO:0000256" key="6">
    <source>
        <dbReference type="ARBA" id="ARBA00022729"/>
    </source>
</evidence>
<keyword evidence="5 18" id="KW-0812">Transmembrane</keyword>
<dbReference type="InterPro" id="IPR011009">
    <property type="entry name" value="Kinase-like_dom_sf"/>
</dbReference>
<evidence type="ECO:0000256" key="18">
    <source>
        <dbReference type="SAM" id="Phobius"/>
    </source>
</evidence>
<keyword evidence="10 17" id="KW-0067">ATP-binding</keyword>
<dbReference type="CDD" id="cd23509">
    <property type="entry name" value="Gnk2-like"/>
    <property type="match status" value="1"/>
</dbReference>
<dbReference type="GO" id="GO:0005886">
    <property type="term" value="C:plasma membrane"/>
    <property type="evidence" value="ECO:0007669"/>
    <property type="project" value="TreeGrafter"/>
</dbReference>
<dbReference type="Gene3D" id="3.30.430.20">
    <property type="entry name" value="Gnk2 domain, C-X8-C-X2-C motif"/>
    <property type="match status" value="1"/>
</dbReference>
<evidence type="ECO:0000256" key="7">
    <source>
        <dbReference type="ARBA" id="ARBA00022737"/>
    </source>
</evidence>
<feature type="transmembrane region" description="Helical" evidence="18">
    <location>
        <begin position="163"/>
        <end position="187"/>
    </location>
</feature>
<evidence type="ECO:0000256" key="2">
    <source>
        <dbReference type="ARBA" id="ARBA00022527"/>
    </source>
</evidence>
<dbReference type="InterPro" id="IPR038408">
    <property type="entry name" value="GNK2_sf"/>
</dbReference>
<evidence type="ECO:0000256" key="17">
    <source>
        <dbReference type="PROSITE-ProRule" id="PRU10141"/>
    </source>
</evidence>
<keyword evidence="6" id="KW-0732">Signal</keyword>
<feature type="domain" description="Gnk2-homologous" evidence="20">
    <location>
        <begin position="15"/>
        <end position="122"/>
    </location>
</feature>
<dbReference type="PROSITE" id="PS00107">
    <property type="entry name" value="PROTEIN_KINASE_ATP"/>
    <property type="match status" value="1"/>
</dbReference>
<keyword evidence="8 17" id="KW-0547">Nucleotide-binding</keyword>
<dbReference type="FunFam" id="3.30.200.20:FF:000142">
    <property type="entry name" value="Cysteine-rich receptor-like protein kinase 10"/>
    <property type="match status" value="1"/>
</dbReference>
<keyword evidence="12 18" id="KW-0472">Membrane</keyword>
<dbReference type="Gene3D" id="1.10.510.10">
    <property type="entry name" value="Transferase(Phosphotransferase) domain 1"/>
    <property type="match status" value="1"/>
</dbReference>
<evidence type="ECO:0000256" key="3">
    <source>
        <dbReference type="ARBA" id="ARBA00022553"/>
    </source>
</evidence>
<dbReference type="Proteomes" id="UP001163823">
    <property type="component" value="Chromosome 13"/>
</dbReference>
<reference evidence="21" key="1">
    <citation type="journal article" date="2023" name="Science">
        <title>Elucidation of the pathway for biosynthesis of saponin adjuvants from the soapbark tree.</title>
        <authorList>
            <person name="Reed J."/>
            <person name="Orme A."/>
            <person name="El-Demerdash A."/>
            <person name="Owen C."/>
            <person name="Martin L.B.B."/>
            <person name="Misra R.C."/>
            <person name="Kikuchi S."/>
            <person name="Rejzek M."/>
            <person name="Martin A.C."/>
            <person name="Harkess A."/>
            <person name="Leebens-Mack J."/>
            <person name="Louveau T."/>
            <person name="Stephenson M.J."/>
            <person name="Osbourn A."/>
        </authorList>
    </citation>
    <scope>NUCLEOTIDE SEQUENCE</scope>
    <source>
        <strain evidence="21">S10</strain>
    </source>
</reference>
<dbReference type="GO" id="GO:0004674">
    <property type="term" value="F:protein serine/threonine kinase activity"/>
    <property type="evidence" value="ECO:0007669"/>
    <property type="project" value="UniProtKB-KW"/>
</dbReference>
<keyword evidence="22" id="KW-1185">Reference proteome</keyword>
<keyword evidence="9 21" id="KW-0418">Kinase</keyword>
<dbReference type="CDD" id="cd14066">
    <property type="entry name" value="STKc_IRAK"/>
    <property type="match status" value="1"/>
</dbReference>
<organism evidence="21 22">
    <name type="scientific">Quillaja saponaria</name>
    <name type="common">Soap bark tree</name>
    <dbReference type="NCBI Taxonomy" id="32244"/>
    <lineage>
        <taxon>Eukaryota</taxon>
        <taxon>Viridiplantae</taxon>
        <taxon>Streptophyta</taxon>
        <taxon>Embryophyta</taxon>
        <taxon>Tracheophyta</taxon>
        <taxon>Spermatophyta</taxon>
        <taxon>Magnoliopsida</taxon>
        <taxon>eudicotyledons</taxon>
        <taxon>Gunneridae</taxon>
        <taxon>Pentapetalae</taxon>
        <taxon>rosids</taxon>
        <taxon>fabids</taxon>
        <taxon>Fabales</taxon>
        <taxon>Quillajaceae</taxon>
        <taxon>Quillaja</taxon>
    </lineage>
</organism>